<protein>
    <recommendedName>
        <fullName evidence="4">Twin-arginine translocation pathway signal protein</fullName>
    </recommendedName>
</protein>
<dbReference type="STRING" id="713585.THITH_15250"/>
<dbReference type="HOGENOM" id="CLU_116319_0_0_6"/>
<dbReference type="Gene3D" id="3.30.70.2050">
    <property type="match status" value="1"/>
</dbReference>
<feature type="region of interest" description="Disordered" evidence="1">
    <location>
        <begin position="23"/>
        <end position="52"/>
    </location>
</feature>
<dbReference type="Pfam" id="PF05573">
    <property type="entry name" value="NosL"/>
    <property type="match status" value="1"/>
</dbReference>
<gene>
    <name evidence="2" type="ORF">THITH_15250</name>
</gene>
<evidence type="ECO:0000256" key="1">
    <source>
        <dbReference type="SAM" id="MobiDB-lite"/>
    </source>
</evidence>
<evidence type="ECO:0000313" key="2">
    <source>
        <dbReference type="EMBL" id="AHE99408.1"/>
    </source>
</evidence>
<dbReference type="AlphaFoldDB" id="W0DQY6"/>
<sequence length="203" mass="22352">MNRRHLLKGTVLAGIAATLGKATAGEPSGCEGDGTPLQFMPKAPPDPEPLQNELEKYPRCPYCGMDRRQWHHSRHLVHYDDDRVDGTCSLHCAAISLSLNIDRGPKAIYAADYGSGDELRPLVDVDAAHYLIGSALPGTMTARSKMAFASRAAAEQAQRDHGGELADFDQALTAAYLDMARDTEMIRRRRAERRARMQQPAHD</sequence>
<keyword evidence="3" id="KW-1185">Reference proteome</keyword>
<reference evidence="2 3" key="1">
    <citation type="submission" date="2013-12" db="EMBL/GenBank/DDBJ databases">
        <authorList>
            <consortium name="DOE Joint Genome Institute"/>
            <person name="Muyzer G."/>
            <person name="Huntemann M."/>
            <person name="Han J."/>
            <person name="Chen A."/>
            <person name="Kyrpides N."/>
            <person name="Mavromatis K."/>
            <person name="Markowitz V."/>
            <person name="Palaniappan K."/>
            <person name="Ivanova N."/>
            <person name="Schaumberg A."/>
            <person name="Pati A."/>
            <person name="Liolios K."/>
            <person name="Nordberg H.P."/>
            <person name="Cantor M.N."/>
            <person name="Hua S.X."/>
            <person name="Woyke T."/>
        </authorList>
    </citation>
    <scope>NUCLEOTIDE SEQUENCE [LARGE SCALE GENOMIC DNA]</scope>
    <source>
        <strain evidence="2 3">ARh 1</strain>
    </source>
</reference>
<name>W0DQY6_9GAMM</name>
<organism evidence="2 3">
    <name type="scientific">Thioalkalivibrio paradoxus ARh 1</name>
    <dbReference type="NCBI Taxonomy" id="713585"/>
    <lineage>
        <taxon>Bacteria</taxon>
        <taxon>Pseudomonadati</taxon>
        <taxon>Pseudomonadota</taxon>
        <taxon>Gammaproteobacteria</taxon>
        <taxon>Chromatiales</taxon>
        <taxon>Ectothiorhodospiraceae</taxon>
        <taxon>Thioalkalivibrio</taxon>
    </lineage>
</organism>
<dbReference type="KEGG" id="tti:THITH_15250"/>
<dbReference type="InterPro" id="IPR008719">
    <property type="entry name" value="N2O_reductase_NosL"/>
</dbReference>
<dbReference type="SUPFAM" id="SSF160387">
    <property type="entry name" value="NosL/MerB-like"/>
    <property type="match status" value="1"/>
</dbReference>
<accession>W0DQY6</accession>
<dbReference type="EMBL" id="CP007029">
    <property type="protein sequence ID" value="AHE99408.1"/>
    <property type="molecule type" value="Genomic_DNA"/>
</dbReference>
<evidence type="ECO:0008006" key="4">
    <source>
        <dbReference type="Google" id="ProtNLM"/>
    </source>
</evidence>
<dbReference type="PANTHER" id="PTHR41247:SF1">
    <property type="entry name" value="HTH-TYPE TRANSCRIPTIONAL REPRESSOR YCNK"/>
    <property type="match status" value="1"/>
</dbReference>
<proteinExistence type="predicted"/>
<dbReference type="OrthoDB" id="8564097at2"/>
<evidence type="ECO:0000313" key="3">
    <source>
        <dbReference type="Proteomes" id="UP000005289"/>
    </source>
</evidence>
<dbReference type="Proteomes" id="UP000005289">
    <property type="component" value="Chromosome"/>
</dbReference>
<dbReference type="PANTHER" id="PTHR41247">
    <property type="entry name" value="HTH-TYPE TRANSCRIPTIONAL REPRESSOR YCNK"/>
    <property type="match status" value="1"/>
</dbReference>
<dbReference type="RefSeq" id="WP_006747035.1">
    <property type="nucleotide sequence ID" value="NZ_CP007029.1"/>
</dbReference>